<dbReference type="AlphaFoldDB" id="A0A816D1B5"/>
<organism evidence="1 3">
    <name type="scientific">Didymodactylos carnosus</name>
    <dbReference type="NCBI Taxonomy" id="1234261"/>
    <lineage>
        <taxon>Eukaryota</taxon>
        <taxon>Metazoa</taxon>
        <taxon>Spiralia</taxon>
        <taxon>Gnathifera</taxon>
        <taxon>Rotifera</taxon>
        <taxon>Eurotatoria</taxon>
        <taxon>Bdelloidea</taxon>
        <taxon>Philodinida</taxon>
        <taxon>Philodinidae</taxon>
        <taxon>Didymodactylos</taxon>
    </lineage>
</organism>
<feature type="non-terminal residue" evidence="1">
    <location>
        <position position="1"/>
    </location>
</feature>
<dbReference type="Proteomes" id="UP000681722">
    <property type="component" value="Unassembled WGS sequence"/>
</dbReference>
<dbReference type="EMBL" id="CAJNOQ010043684">
    <property type="protein sequence ID" value="CAF1631189.1"/>
    <property type="molecule type" value="Genomic_DNA"/>
</dbReference>
<dbReference type="OrthoDB" id="289913at2759"/>
<proteinExistence type="predicted"/>
<gene>
    <name evidence="1" type="ORF">GPM918_LOCUS44354</name>
    <name evidence="2" type="ORF">SRO942_LOCUS46166</name>
</gene>
<evidence type="ECO:0000313" key="1">
    <source>
        <dbReference type="EMBL" id="CAF1631189.1"/>
    </source>
</evidence>
<keyword evidence="3" id="KW-1185">Reference proteome</keyword>
<dbReference type="EMBL" id="CAJOBC010111550">
    <property type="protein sequence ID" value="CAF4530338.1"/>
    <property type="molecule type" value="Genomic_DNA"/>
</dbReference>
<evidence type="ECO:0000313" key="3">
    <source>
        <dbReference type="Proteomes" id="UP000663829"/>
    </source>
</evidence>
<dbReference type="Proteomes" id="UP000663829">
    <property type="component" value="Unassembled WGS sequence"/>
</dbReference>
<sequence length="65" mass="7786">VLEYLCKTSNDNLHHDDREQSLLDVIQAAGLRSFDLKRLLELCRYAHFWRVCEIIYAEKNDYDLI</sequence>
<protein>
    <submittedName>
        <fullName evidence="1">Uncharacterized protein</fullName>
    </submittedName>
</protein>
<evidence type="ECO:0000313" key="2">
    <source>
        <dbReference type="EMBL" id="CAF4530338.1"/>
    </source>
</evidence>
<comment type="caution">
    <text evidence="1">The sequence shown here is derived from an EMBL/GenBank/DDBJ whole genome shotgun (WGS) entry which is preliminary data.</text>
</comment>
<name>A0A816D1B5_9BILA</name>
<reference evidence="1" key="1">
    <citation type="submission" date="2021-02" db="EMBL/GenBank/DDBJ databases">
        <authorList>
            <person name="Nowell W R."/>
        </authorList>
    </citation>
    <scope>NUCLEOTIDE SEQUENCE</scope>
</reference>
<feature type="non-terminal residue" evidence="1">
    <location>
        <position position="65"/>
    </location>
</feature>
<accession>A0A816D1B5</accession>